<accession>A0A7I7RPV8</accession>
<dbReference type="Proteomes" id="UP000467428">
    <property type="component" value="Plasmid pJCM18538"/>
</dbReference>
<feature type="domain" description="Aldehyde oxidase/xanthine dehydrogenase second molybdopterin binding" evidence="2">
    <location>
        <begin position="473"/>
        <end position="668"/>
    </location>
</feature>
<protein>
    <submittedName>
        <fullName evidence="3">Oxidoreductase</fullName>
    </submittedName>
</protein>
<keyword evidence="3" id="KW-0614">Plasmid</keyword>
<gene>
    <name evidence="3" type="ORF">MARA_00580</name>
</gene>
<feature type="domain" description="Aldehyde oxidase/xanthine dehydrogenase first molybdopterin binding" evidence="1">
    <location>
        <begin position="217"/>
        <end position="437"/>
    </location>
</feature>
<evidence type="ECO:0000259" key="1">
    <source>
        <dbReference type="Pfam" id="PF02738"/>
    </source>
</evidence>
<evidence type="ECO:0000313" key="4">
    <source>
        <dbReference type="Proteomes" id="UP000467428"/>
    </source>
</evidence>
<dbReference type="PANTHER" id="PTHR11908:SF123">
    <property type="entry name" value="ALDEHYDE OXIDOREDUCTASE MOLYBDENUM-BINDING SUBUNIT PAOC"/>
    <property type="match status" value="1"/>
</dbReference>
<dbReference type="Pfam" id="PF02738">
    <property type="entry name" value="MoCoBD_1"/>
    <property type="match status" value="1"/>
</dbReference>
<sequence length="876" mass="94967">MAPDVAGVGGSAAERRLRIITGQKTYASDYRPKDLGWPEHCAHALLLRASVAGRAYTGIDLGRIRPDLRPDLVITATDLRPPFQNFISTMPIELFVTPGQPIDYVGQPIALLLYDDFMCFRRAAQEIREDAGPIVYAPPPAEPVTVTTIEEELTQWRNLRCDNGPNETHYLLDVDRDYSQWTRGQLTLANGKFQRGQRPDPDADRMFQEMSADGDGRAVQTTTYTQTIDPAFLEPEAGLGWLDPATATLNLVLGTQSPYSDVTEVRAVLGASNPRIRDIRITAKDMGGGFGGRDKSPFTLYLAVAAAFAGSPVRLAFDRREQFQGGLKRHASAVHSHIRAAADGTLDSIRTFTVLRGGPETNLNGAVLSLAALHATGPYRVRRAGSHAVVVQRPIPTVGSMRGFGIPQVAFNVETAIDRLAVLELGEDPIAFRSRNVLRSGTDRDLAGTPLRFHLPTAEICDAAHAHELWQGRHDLRCGEGVYRGVGFACCMEAYGTSSDSVYCAVRVTADGGIEVWSQTLDMGQGARQSLELVATEELGRPARADLGITGWFEKFAGHLATHHAHDPTFKNWSLVHGASSASKTAFFHVHALREACRALLRLRLLPAARVILGEPDLADEELLSYWRNGEVQLPGRPSVPLADLAAHVHQSNAEPGVMVHGYFNNGWSSARFTVDGHTLDLWVDGLAFIREPGDDMTILAPQGDIRMPPLAPGGSKIPRSVYASGAHLIGVTVDTRRGAITVTDAVTFLDAGDVIARPVVDGQVEGGLAMGIAHTLFEELPPETGAGPFANFDRYRLPRWNDLRAITRQTVPVELGPDGILGPDQPNVRHKGIGEVTMTTVAPAIANAVAHALGHVDARCWPTRTPIRVADLSLP</sequence>
<keyword evidence="4" id="KW-1185">Reference proteome</keyword>
<evidence type="ECO:0000313" key="3">
    <source>
        <dbReference type="EMBL" id="BBY46628.1"/>
    </source>
</evidence>
<dbReference type="Gene3D" id="3.30.365.10">
    <property type="entry name" value="Aldehyde oxidase/xanthine dehydrogenase, molybdopterin binding domain"/>
    <property type="match status" value="4"/>
</dbReference>
<dbReference type="EMBL" id="AP022592">
    <property type="protein sequence ID" value="BBY46628.1"/>
    <property type="molecule type" value="Genomic_DNA"/>
</dbReference>
<dbReference type="RefSeq" id="WP_163916116.1">
    <property type="nucleotide sequence ID" value="NZ_AP022592.1"/>
</dbReference>
<dbReference type="AlphaFoldDB" id="A0A7I7RPV8"/>
<organism evidence="3 4">
    <name type="scientific">Mycolicibacterium arabiense</name>
    <dbReference type="NCBI Taxonomy" id="1286181"/>
    <lineage>
        <taxon>Bacteria</taxon>
        <taxon>Bacillati</taxon>
        <taxon>Actinomycetota</taxon>
        <taxon>Actinomycetes</taxon>
        <taxon>Mycobacteriales</taxon>
        <taxon>Mycobacteriaceae</taxon>
        <taxon>Mycolicibacterium</taxon>
    </lineage>
</organism>
<evidence type="ECO:0000259" key="2">
    <source>
        <dbReference type="Pfam" id="PF20256"/>
    </source>
</evidence>
<dbReference type="InterPro" id="IPR036856">
    <property type="entry name" value="Ald_Oxase/Xan_DH_a/b_sf"/>
</dbReference>
<dbReference type="PANTHER" id="PTHR11908">
    <property type="entry name" value="XANTHINE DEHYDROGENASE"/>
    <property type="match status" value="1"/>
</dbReference>
<dbReference type="InterPro" id="IPR016208">
    <property type="entry name" value="Ald_Oxase/xanthine_DH-like"/>
</dbReference>
<dbReference type="GO" id="GO:0005506">
    <property type="term" value="F:iron ion binding"/>
    <property type="evidence" value="ECO:0007669"/>
    <property type="project" value="InterPro"/>
</dbReference>
<dbReference type="InterPro" id="IPR037165">
    <property type="entry name" value="AldOxase/xan_DH_Mopterin-bd_sf"/>
</dbReference>
<name>A0A7I7RPV8_9MYCO</name>
<dbReference type="KEGG" id="marz:MARA_00580"/>
<dbReference type="SUPFAM" id="SSF54665">
    <property type="entry name" value="CO dehydrogenase molybdoprotein N-domain-like"/>
    <property type="match status" value="1"/>
</dbReference>
<dbReference type="InterPro" id="IPR046867">
    <property type="entry name" value="AldOxase/xan_DH_MoCoBD2"/>
</dbReference>
<dbReference type="GO" id="GO:0016491">
    <property type="term" value="F:oxidoreductase activity"/>
    <property type="evidence" value="ECO:0007669"/>
    <property type="project" value="InterPro"/>
</dbReference>
<dbReference type="InterPro" id="IPR008274">
    <property type="entry name" value="AldOxase/xan_DH_MoCoBD1"/>
</dbReference>
<proteinExistence type="predicted"/>
<geneLocation type="plasmid" evidence="3">
    <name>pJCM18538</name>
</geneLocation>
<reference evidence="3 4" key="1">
    <citation type="journal article" date="2019" name="Emerg. Microbes Infect.">
        <title>Comprehensive subspecies identification of 175 nontuberculous mycobacteria species based on 7547 genomic profiles.</title>
        <authorList>
            <person name="Matsumoto Y."/>
            <person name="Kinjo T."/>
            <person name="Motooka D."/>
            <person name="Nabeya D."/>
            <person name="Jung N."/>
            <person name="Uechi K."/>
            <person name="Horii T."/>
            <person name="Iida T."/>
            <person name="Fujita J."/>
            <person name="Nakamura S."/>
        </authorList>
    </citation>
    <scope>NUCLEOTIDE SEQUENCE [LARGE SCALE GENOMIC DNA]</scope>
    <source>
        <strain evidence="3 4">JCM 18538</strain>
        <plasmid evidence="3">pJCM18538</plasmid>
    </source>
</reference>
<dbReference type="SUPFAM" id="SSF56003">
    <property type="entry name" value="Molybdenum cofactor-binding domain"/>
    <property type="match status" value="1"/>
</dbReference>
<dbReference type="Pfam" id="PF20256">
    <property type="entry name" value="MoCoBD_2"/>
    <property type="match status" value="2"/>
</dbReference>
<feature type="domain" description="Aldehyde oxidase/xanthine dehydrogenase second molybdopterin binding" evidence="2">
    <location>
        <begin position="717"/>
        <end position="804"/>
    </location>
</feature>